<evidence type="ECO:0000256" key="4">
    <source>
        <dbReference type="SAM" id="Coils"/>
    </source>
</evidence>
<dbReference type="EMBL" id="AZNF01000001">
    <property type="protein sequence ID" value="KID71367.1"/>
    <property type="molecule type" value="Genomic_DNA"/>
</dbReference>
<dbReference type="InterPro" id="IPR029044">
    <property type="entry name" value="Nucleotide-diphossugar_trans"/>
</dbReference>
<dbReference type="PANTHER" id="PTHR31306:SF8">
    <property type="entry name" value="GLYCOSYLTRANSFERASE FAMILY 34 PROTEIN"/>
    <property type="match status" value="1"/>
</dbReference>
<feature type="region of interest" description="Disordered" evidence="5">
    <location>
        <begin position="54"/>
        <end position="79"/>
    </location>
</feature>
<dbReference type="Gene3D" id="3.90.550.10">
    <property type="entry name" value="Spore Coat Polysaccharide Biosynthesis Protein SpsA, Chain A"/>
    <property type="match status" value="1"/>
</dbReference>
<sequence length="392" mass="43786">MGPPETEAPSSARRCFGPMSRYQKMKLGRVIAVAVAVYLLGLVYFMRDHLPTLPTPPSPSPSPSPSAAPPPPKASNVPSSRKVAKVSMLYGPRNSLYERAIQSHERHAARWGYPMLVLRQDIAAGFWNKPTYLLTAVVNELSKPADERIEWMMWVDADSIIINPAIPADMFLPPADMPDIHVVASRDHNGLNTGIIFLRVHPWTVTMLAETIGYPLHHPDIDLGRNADQDVMAGIFNKSDGGPDGTGYARAVVYMPRPLTNAYEFSTGFEGDKGSLLVHFPGLDDLRWPHMEQWLDTVEKTPQEWEVPLEQTGYVNQTDVFWGQVRGARRAIARTEKGLASLESEARLVDDLKRALGLLKAALRDEADDLELMRRRLDEMHGLHRAVGWETD</sequence>
<evidence type="ECO:0000256" key="2">
    <source>
        <dbReference type="ARBA" id="ARBA00022676"/>
    </source>
</evidence>
<comment type="caution">
    <text evidence="7">The sequence shown here is derived from an EMBL/GenBank/DDBJ whole genome shotgun (WGS) entry which is preliminary data.</text>
</comment>
<evidence type="ECO:0000256" key="3">
    <source>
        <dbReference type="ARBA" id="ARBA00022679"/>
    </source>
</evidence>
<proteinExistence type="inferred from homology"/>
<feature type="compositionally biased region" description="Pro residues" evidence="5">
    <location>
        <begin position="54"/>
        <end position="73"/>
    </location>
</feature>
<keyword evidence="6" id="KW-1133">Transmembrane helix</keyword>
<dbReference type="GO" id="GO:0016757">
    <property type="term" value="F:glycosyltransferase activity"/>
    <property type="evidence" value="ECO:0007669"/>
    <property type="project" value="UniProtKB-KW"/>
</dbReference>
<dbReference type="GO" id="GO:0006487">
    <property type="term" value="P:protein N-linked glycosylation"/>
    <property type="evidence" value="ECO:0007669"/>
    <property type="project" value="TreeGrafter"/>
</dbReference>
<dbReference type="OrthoDB" id="407658at2759"/>
<evidence type="ECO:0000256" key="5">
    <source>
        <dbReference type="SAM" id="MobiDB-lite"/>
    </source>
</evidence>
<feature type="coiled-coil region" evidence="4">
    <location>
        <begin position="325"/>
        <end position="380"/>
    </location>
</feature>
<reference evidence="7 8" key="1">
    <citation type="journal article" date="2014" name="Proc. Natl. Acad. Sci. U.S.A.">
        <title>Trajectory and genomic determinants of fungal-pathogen speciation and host adaptation.</title>
        <authorList>
            <person name="Hu X."/>
            <person name="Xiao G."/>
            <person name="Zheng P."/>
            <person name="Shang Y."/>
            <person name="Su Y."/>
            <person name="Zhang X."/>
            <person name="Liu X."/>
            <person name="Zhan S."/>
            <person name="St Leger R.J."/>
            <person name="Wang C."/>
        </authorList>
    </citation>
    <scope>NUCLEOTIDE SEQUENCE [LARGE SCALE GENOMIC DNA]</scope>
    <source>
        <strain evidence="7 8">ARSEF 549</strain>
    </source>
</reference>
<comment type="similarity">
    <text evidence="1">Belongs to the glycosyltransferase 34 family.</text>
</comment>
<name>A0A0B4FUH2_METAF</name>
<evidence type="ECO:0000313" key="7">
    <source>
        <dbReference type="EMBL" id="KID71367.1"/>
    </source>
</evidence>
<accession>A0A0B4FUH2</accession>
<keyword evidence="6" id="KW-0472">Membrane</keyword>
<evidence type="ECO:0000313" key="8">
    <source>
        <dbReference type="Proteomes" id="UP000031186"/>
    </source>
</evidence>
<gene>
    <name evidence="7" type="ORF">MAN_00966</name>
</gene>
<feature type="transmembrane region" description="Helical" evidence="6">
    <location>
        <begin position="27"/>
        <end position="46"/>
    </location>
</feature>
<dbReference type="InterPro" id="IPR008630">
    <property type="entry name" value="Glyco_trans_34"/>
</dbReference>
<dbReference type="AlphaFoldDB" id="A0A0B4FUH2"/>
<keyword evidence="3 7" id="KW-0808">Transferase</keyword>
<keyword evidence="8" id="KW-1185">Reference proteome</keyword>
<dbReference type="GO" id="GO:0000139">
    <property type="term" value="C:Golgi membrane"/>
    <property type="evidence" value="ECO:0007669"/>
    <property type="project" value="TreeGrafter"/>
</dbReference>
<keyword evidence="2" id="KW-0328">Glycosyltransferase</keyword>
<keyword evidence="6" id="KW-0812">Transmembrane</keyword>
<dbReference type="Proteomes" id="UP000031186">
    <property type="component" value="Unassembled WGS sequence"/>
</dbReference>
<feature type="non-terminal residue" evidence="7">
    <location>
        <position position="1"/>
    </location>
</feature>
<organism evidence="7 8">
    <name type="scientific">Metarhizium anisopliae (strain ARSEF 549)</name>
    <dbReference type="NCBI Taxonomy" id="3151832"/>
    <lineage>
        <taxon>Eukaryota</taxon>
        <taxon>Fungi</taxon>
        <taxon>Dikarya</taxon>
        <taxon>Ascomycota</taxon>
        <taxon>Pezizomycotina</taxon>
        <taxon>Sordariomycetes</taxon>
        <taxon>Hypocreomycetidae</taxon>
        <taxon>Hypocreales</taxon>
        <taxon>Clavicipitaceae</taxon>
        <taxon>Metarhizium</taxon>
    </lineage>
</organism>
<dbReference type="HOGENOM" id="CLU_039079_1_0_1"/>
<protein>
    <submittedName>
        <fullName evidence="7">Galactosyl transferase GMA12/MNN10 family protein</fullName>
    </submittedName>
</protein>
<dbReference type="VEuPathDB" id="FungiDB:MAN_00966"/>
<evidence type="ECO:0000256" key="6">
    <source>
        <dbReference type="SAM" id="Phobius"/>
    </source>
</evidence>
<keyword evidence="4" id="KW-0175">Coiled coil</keyword>
<evidence type="ECO:0000256" key="1">
    <source>
        <dbReference type="ARBA" id="ARBA00005664"/>
    </source>
</evidence>
<dbReference type="PANTHER" id="PTHR31306">
    <property type="entry name" value="ALPHA-1,6-MANNOSYLTRANSFERASE MNN11-RELATED"/>
    <property type="match status" value="1"/>
</dbReference>